<dbReference type="AlphaFoldDB" id="A0A0C9W328"/>
<evidence type="ECO:0000256" key="1">
    <source>
        <dbReference type="SAM" id="MobiDB-lite"/>
    </source>
</evidence>
<reference evidence="2 3" key="1">
    <citation type="submission" date="2014-06" db="EMBL/GenBank/DDBJ databases">
        <title>Evolutionary Origins and Diversification of the Mycorrhizal Mutualists.</title>
        <authorList>
            <consortium name="DOE Joint Genome Institute"/>
            <consortium name="Mycorrhizal Genomics Consortium"/>
            <person name="Kohler A."/>
            <person name="Kuo A."/>
            <person name="Nagy L.G."/>
            <person name="Floudas D."/>
            <person name="Copeland A."/>
            <person name="Barry K.W."/>
            <person name="Cichocki N."/>
            <person name="Veneault-Fourrey C."/>
            <person name="LaButti K."/>
            <person name="Lindquist E.A."/>
            <person name="Lipzen A."/>
            <person name="Lundell T."/>
            <person name="Morin E."/>
            <person name="Murat C."/>
            <person name="Riley R."/>
            <person name="Ohm R."/>
            <person name="Sun H."/>
            <person name="Tunlid A."/>
            <person name="Henrissat B."/>
            <person name="Grigoriev I.V."/>
            <person name="Hibbett D.S."/>
            <person name="Martin F."/>
        </authorList>
    </citation>
    <scope>NUCLEOTIDE SEQUENCE [LARGE SCALE GENOMIC DNA]</scope>
    <source>
        <strain evidence="2 3">SS14</strain>
    </source>
</reference>
<accession>A0A0C9W328</accession>
<evidence type="ECO:0000313" key="2">
    <source>
        <dbReference type="EMBL" id="KIJ45451.1"/>
    </source>
</evidence>
<keyword evidence="3" id="KW-1185">Reference proteome</keyword>
<organism evidence="2 3">
    <name type="scientific">Sphaerobolus stellatus (strain SS14)</name>
    <dbReference type="NCBI Taxonomy" id="990650"/>
    <lineage>
        <taxon>Eukaryota</taxon>
        <taxon>Fungi</taxon>
        <taxon>Dikarya</taxon>
        <taxon>Basidiomycota</taxon>
        <taxon>Agaricomycotina</taxon>
        <taxon>Agaricomycetes</taxon>
        <taxon>Phallomycetidae</taxon>
        <taxon>Geastrales</taxon>
        <taxon>Sphaerobolaceae</taxon>
        <taxon>Sphaerobolus</taxon>
    </lineage>
</organism>
<sequence length="180" mass="19973">MAATLGGCVEYAQLVEHPRYYGKVLGSNPGVVIFLVQQPPYARDQYITLFNQFYMLITRIPIARQDTSHDMNFFAILVHREGLLEETVMIPVPASFFEDRFLPDDPSSPSPSSPPSSSSTVIPNSSLPPPTLVTIAEPPFTHDWIILPPLATLLNSLEKLIKTGQGSGSNLWKRICCIFL</sequence>
<feature type="region of interest" description="Disordered" evidence="1">
    <location>
        <begin position="103"/>
        <end position="125"/>
    </location>
</feature>
<dbReference type="EMBL" id="KN837111">
    <property type="protein sequence ID" value="KIJ45451.1"/>
    <property type="molecule type" value="Genomic_DNA"/>
</dbReference>
<dbReference type="HOGENOM" id="CLU_1497156_0_0_1"/>
<gene>
    <name evidence="2" type="ORF">M422DRAFT_250762</name>
</gene>
<protein>
    <submittedName>
        <fullName evidence="2">Uncharacterized protein</fullName>
    </submittedName>
</protein>
<name>A0A0C9W328_SPHS4</name>
<proteinExistence type="predicted"/>
<evidence type="ECO:0000313" key="3">
    <source>
        <dbReference type="Proteomes" id="UP000054279"/>
    </source>
</evidence>
<dbReference type="Proteomes" id="UP000054279">
    <property type="component" value="Unassembled WGS sequence"/>
</dbReference>